<protein>
    <recommendedName>
        <fullName evidence="2">HTH luxR-type domain-containing protein</fullName>
    </recommendedName>
</protein>
<dbReference type="SMART" id="SM00421">
    <property type="entry name" value="HTH_LUXR"/>
    <property type="match status" value="1"/>
</dbReference>
<dbReference type="GO" id="GO:0003677">
    <property type="term" value="F:DNA binding"/>
    <property type="evidence" value="ECO:0007669"/>
    <property type="project" value="UniProtKB-KW"/>
</dbReference>
<comment type="caution">
    <text evidence="3">The sequence shown here is derived from an EMBL/GenBank/DDBJ whole genome shotgun (WGS) entry which is preliminary data.</text>
</comment>
<keyword evidence="1" id="KW-0238">DNA-binding</keyword>
<dbReference type="PANTHER" id="PTHR43214">
    <property type="entry name" value="TWO-COMPONENT RESPONSE REGULATOR"/>
    <property type="match status" value="1"/>
</dbReference>
<dbReference type="EMBL" id="NMQT01000077">
    <property type="protein sequence ID" value="OXM53241.1"/>
    <property type="molecule type" value="Genomic_DNA"/>
</dbReference>
<accession>A0A229S3A3</accession>
<evidence type="ECO:0000313" key="3">
    <source>
        <dbReference type="EMBL" id="OXM53241.1"/>
    </source>
</evidence>
<evidence type="ECO:0000256" key="1">
    <source>
        <dbReference type="ARBA" id="ARBA00023125"/>
    </source>
</evidence>
<dbReference type="PROSITE" id="PS50043">
    <property type="entry name" value="HTH_LUXR_2"/>
    <property type="match status" value="1"/>
</dbReference>
<name>A0A229S3A3_9PSEU</name>
<evidence type="ECO:0000313" key="4">
    <source>
        <dbReference type="Proteomes" id="UP000215223"/>
    </source>
</evidence>
<sequence length="422" mass="45371">MFEEAGSKEPVAGPVDPVGAVRTELERLVADGRWYLAGHLVRMLSAQHSLSRPVTGYAQLVHIAGARFLAGLEQDESRHAGRESKEVLRVVQALNRGRQRGEVVRLARAPLTSEDLPGAARVWVGVLALAYAGHLADARALLRLAEDTRGAHGTAVTRSGLALLRARVASWGAGREAASEAMREILTRGIPAELRSLAVAWTVSASVAAGEFSRARALLREHDFDGPLTDVADEAELLFARGGLHLATGKHELGYDDYKACGRLLLSRSVHNPAVLPWRAHAALCSHVLQRPVLAASLASASVIAARRWGARETLAISLYASSTIAADPDGAPRRDEHGDFAGVVLRPEFTAVLNDLCSATEHAPLTDPEREVTELARAGLRNKEIAERLSVSTRTVEARLSKVYRKLGVTGRDGLRGIFTL</sequence>
<dbReference type="AlphaFoldDB" id="A0A229S3A3"/>
<dbReference type="InterPro" id="IPR000792">
    <property type="entry name" value="Tscrpt_reg_LuxR_C"/>
</dbReference>
<dbReference type="Pfam" id="PF00196">
    <property type="entry name" value="GerE"/>
    <property type="match status" value="1"/>
</dbReference>
<dbReference type="CDD" id="cd06170">
    <property type="entry name" value="LuxR_C_like"/>
    <property type="match status" value="1"/>
</dbReference>
<reference evidence="3 4" key="1">
    <citation type="submission" date="2017-07" db="EMBL/GenBank/DDBJ databases">
        <title>Amycolatopsis thailandensis Genome sequencing and assembly.</title>
        <authorList>
            <person name="Kaur N."/>
            <person name="Mayilraj S."/>
        </authorList>
    </citation>
    <scope>NUCLEOTIDE SEQUENCE [LARGE SCALE GENOMIC DNA]</scope>
    <source>
        <strain evidence="3 4">JCM 16380</strain>
    </source>
</reference>
<dbReference type="OrthoDB" id="3178131at2"/>
<proteinExistence type="predicted"/>
<dbReference type="Proteomes" id="UP000215223">
    <property type="component" value="Unassembled WGS sequence"/>
</dbReference>
<dbReference type="PRINTS" id="PR00038">
    <property type="entry name" value="HTHLUXR"/>
</dbReference>
<dbReference type="InterPro" id="IPR016032">
    <property type="entry name" value="Sig_transdc_resp-reg_C-effctor"/>
</dbReference>
<gene>
    <name evidence="3" type="ORF">CFP71_22245</name>
</gene>
<dbReference type="GO" id="GO:0006355">
    <property type="term" value="P:regulation of DNA-templated transcription"/>
    <property type="evidence" value="ECO:0007669"/>
    <property type="project" value="InterPro"/>
</dbReference>
<evidence type="ECO:0000259" key="2">
    <source>
        <dbReference type="PROSITE" id="PS50043"/>
    </source>
</evidence>
<feature type="domain" description="HTH luxR-type" evidence="2">
    <location>
        <begin position="359"/>
        <end position="422"/>
    </location>
</feature>
<dbReference type="RefSeq" id="WP_093935877.1">
    <property type="nucleotide sequence ID" value="NZ_NMQT01000077.1"/>
</dbReference>
<dbReference type="InterPro" id="IPR039420">
    <property type="entry name" value="WalR-like"/>
</dbReference>
<dbReference type="Gene3D" id="1.10.10.10">
    <property type="entry name" value="Winged helix-like DNA-binding domain superfamily/Winged helix DNA-binding domain"/>
    <property type="match status" value="1"/>
</dbReference>
<keyword evidence="4" id="KW-1185">Reference proteome</keyword>
<dbReference type="InterPro" id="IPR036388">
    <property type="entry name" value="WH-like_DNA-bd_sf"/>
</dbReference>
<organism evidence="3 4">
    <name type="scientific">Amycolatopsis thailandensis</name>
    <dbReference type="NCBI Taxonomy" id="589330"/>
    <lineage>
        <taxon>Bacteria</taxon>
        <taxon>Bacillati</taxon>
        <taxon>Actinomycetota</taxon>
        <taxon>Actinomycetes</taxon>
        <taxon>Pseudonocardiales</taxon>
        <taxon>Pseudonocardiaceae</taxon>
        <taxon>Amycolatopsis</taxon>
    </lineage>
</organism>
<dbReference type="SUPFAM" id="SSF46894">
    <property type="entry name" value="C-terminal effector domain of the bipartite response regulators"/>
    <property type="match status" value="1"/>
</dbReference>